<dbReference type="eggNOG" id="COG1769">
    <property type="taxonomic scope" value="Bacteria"/>
</dbReference>
<dbReference type="STRING" id="580327.Tthe_0938"/>
<accession>D9TMI5</accession>
<dbReference type="HOGENOM" id="CLU_044328_1_0_9"/>
<dbReference type="AlphaFoldDB" id="D9TMI5"/>
<gene>
    <name evidence="1" type="ordered locus">Tthe_0938</name>
</gene>
<proteinExistence type="predicted"/>
<protein>
    <submittedName>
        <fullName evidence="1">CRISPR-associated protein, Cmr3 family</fullName>
    </submittedName>
</protein>
<reference evidence="1 2" key="1">
    <citation type="submission" date="2010-08" db="EMBL/GenBank/DDBJ databases">
        <title>Complete sequence of Thermoanaerobacterium thermosaccharolyticum DSM 571.</title>
        <authorList>
            <consortium name="US DOE Joint Genome Institute"/>
            <person name="Lucas S."/>
            <person name="Copeland A."/>
            <person name="Lapidus A."/>
            <person name="Cheng J.-F."/>
            <person name="Bruce D."/>
            <person name="Goodwin L."/>
            <person name="Pitluck S."/>
            <person name="Teshima H."/>
            <person name="Detter J.C."/>
            <person name="Han C."/>
            <person name="Tapia R."/>
            <person name="Land M."/>
            <person name="Hauser L."/>
            <person name="Chang Y.-J."/>
            <person name="Jeffries C."/>
            <person name="Kyrpides N."/>
            <person name="Ivanova N."/>
            <person name="Mikhailova N."/>
            <person name="Hemme C.L."/>
            <person name="Woyke T."/>
        </authorList>
    </citation>
    <scope>NUCLEOTIDE SEQUENCE [LARGE SCALE GENOMIC DNA]</scope>
    <source>
        <strain evidence="2">ATCC 7956 / DSM 571 / NCIMB 9385 / NCA 3814 / NCTC 13789 / WDCM 00135 / 2032</strain>
    </source>
</reference>
<evidence type="ECO:0000313" key="2">
    <source>
        <dbReference type="Proteomes" id="UP000001626"/>
    </source>
</evidence>
<dbReference type="GeneID" id="93863798"/>
<dbReference type="InterPro" id="IPR010165">
    <property type="entry name" value="CRISPR-Cmr3_IIIB"/>
</dbReference>
<keyword evidence="2" id="KW-1185">Reference proteome</keyword>
<dbReference type="Pfam" id="PF09700">
    <property type="entry name" value="Cas_Cmr3"/>
    <property type="match status" value="1"/>
</dbReference>
<name>D9TMI5_THETC</name>
<sequence>MLIKIKPLDTLFFRTPKPFFKGEDTWSDSFFPPYPSTVYGAVRSYLIFKNGTLEDFYNGKYRDIIGTQEEKGKIVIKGPFLAENGKSIFKVPYDLVCLKGDNETLHYLQFRKKPSLMISNYNLDNALLWRREGVVDNSEGWLNFIDFKEYLTLKAEEFSYIESKSYFEEEDKIGINIDENTKSSKYGHLYRISMIRLKENAELIVEIEGIDSFDEKGVLQLGGKARAAVFEKGEDVFNDLKNLKFNLNDGLFKIYLATPAIFKKGWLPYWINENTLIGEFKGIKLKLLACAIGKPIFIGGWDIAQGNSKPLNKAVPAGSVYYFELLNDMDLNTLKEAFHFKNISDEKAEEGFGLSFIGEVR</sequence>
<dbReference type="Proteomes" id="UP000001626">
    <property type="component" value="Chromosome"/>
</dbReference>
<evidence type="ECO:0000313" key="1">
    <source>
        <dbReference type="EMBL" id="ADL68473.1"/>
    </source>
</evidence>
<dbReference type="NCBIfam" id="TIGR01888">
    <property type="entry name" value="cas_cmr3"/>
    <property type="match status" value="1"/>
</dbReference>
<dbReference type="EMBL" id="CP002171">
    <property type="protein sequence ID" value="ADL68473.1"/>
    <property type="molecule type" value="Genomic_DNA"/>
</dbReference>
<dbReference type="RefSeq" id="WP_013297442.1">
    <property type="nucleotide sequence ID" value="NC_014410.1"/>
</dbReference>
<dbReference type="Gene3D" id="2.60.40.4350">
    <property type="match status" value="1"/>
</dbReference>
<dbReference type="InterPro" id="IPR019117">
    <property type="entry name" value="CRISPR-assoc_protein_Cmr3"/>
</dbReference>
<dbReference type="Gene3D" id="3.30.70.2940">
    <property type="match status" value="1"/>
</dbReference>
<dbReference type="KEGG" id="ttm:Tthe_0938"/>
<organism evidence="1 2">
    <name type="scientific">Thermoanaerobacterium thermosaccharolyticum (strain ATCC 7956 / DSM 571 / NCIMB 9385 / NCA 3814 / NCTC 13789 / WDCM 00135 / 2032)</name>
    <name type="common">Clostridium thermosaccharolyticum</name>
    <dbReference type="NCBI Taxonomy" id="580327"/>
    <lineage>
        <taxon>Bacteria</taxon>
        <taxon>Bacillati</taxon>
        <taxon>Bacillota</taxon>
        <taxon>Clostridia</taxon>
        <taxon>Thermoanaerobacterales</taxon>
        <taxon>Thermoanaerobacteraceae</taxon>
        <taxon>Thermoanaerobacterium</taxon>
    </lineage>
</organism>